<gene>
    <name evidence="3" type="ORF">MRBLWS13_000275</name>
</gene>
<dbReference type="PROSITE" id="PS51257">
    <property type="entry name" value="PROKAR_LIPOPROTEIN"/>
    <property type="match status" value="1"/>
</dbReference>
<protein>
    <recommendedName>
        <fullName evidence="4">PknH-like extracellular domain-containing protein</fullName>
    </recommendedName>
</protein>
<feature type="signal peptide" evidence="2">
    <location>
        <begin position="1"/>
        <end position="20"/>
    </location>
</feature>
<name>A0AAU6S701_9MICO</name>
<proteinExistence type="predicted"/>
<evidence type="ECO:0000256" key="1">
    <source>
        <dbReference type="SAM" id="MobiDB-lite"/>
    </source>
</evidence>
<dbReference type="EMBL" id="CP151632">
    <property type="protein sequence ID" value="WZO32676.1"/>
    <property type="molecule type" value="Genomic_DNA"/>
</dbReference>
<accession>A0AAU6S701</accession>
<feature type="chain" id="PRO_5043683246" description="PknH-like extracellular domain-containing protein" evidence="2">
    <location>
        <begin position="21"/>
        <end position="235"/>
    </location>
</feature>
<sequence>MHTSARAVTAGLLLSAFALTACTPFPPGARLLSPEPSDSASADAGETPEPADDAGSPPAEITFAAGAELDPALWTVGWDDRLMAADERFATSSPDDGNGSWAYLDGQTQCTIAFYQGAITDLELGADDRESTDNMLAAVLSTQIPGVTGADVSANASDDYVAQTTQKGTVDIRMVGGSGGAGGDEASWSEFGRTFGTLGTSLVVNVECPPGQDVATEVTDLLGNYLGIAVAPASG</sequence>
<organism evidence="3">
    <name type="scientific">Microbacterium sp. LWS13-1.2</name>
    <dbReference type="NCBI Taxonomy" id="3135264"/>
    <lineage>
        <taxon>Bacteria</taxon>
        <taxon>Bacillati</taxon>
        <taxon>Actinomycetota</taxon>
        <taxon>Actinomycetes</taxon>
        <taxon>Micrococcales</taxon>
        <taxon>Microbacteriaceae</taxon>
        <taxon>Microbacterium</taxon>
    </lineage>
</organism>
<evidence type="ECO:0000313" key="3">
    <source>
        <dbReference type="EMBL" id="WZO32676.1"/>
    </source>
</evidence>
<dbReference type="AlphaFoldDB" id="A0AAU6S701"/>
<feature type="region of interest" description="Disordered" evidence="1">
    <location>
        <begin position="29"/>
        <end position="59"/>
    </location>
</feature>
<keyword evidence="2" id="KW-0732">Signal</keyword>
<evidence type="ECO:0008006" key="4">
    <source>
        <dbReference type="Google" id="ProtNLM"/>
    </source>
</evidence>
<reference evidence="3" key="1">
    <citation type="submission" date="2024-04" db="EMBL/GenBank/DDBJ databases">
        <authorList>
            <person name="Roder T."/>
            <person name="Oberhansli S."/>
            <person name="Kreuzer M."/>
        </authorList>
    </citation>
    <scope>NUCLEOTIDE SEQUENCE</scope>
    <source>
        <strain evidence="3">LWS13-1.2</strain>
    </source>
</reference>
<evidence type="ECO:0000256" key="2">
    <source>
        <dbReference type="SAM" id="SignalP"/>
    </source>
</evidence>
<dbReference type="RefSeq" id="WP_349427311.1">
    <property type="nucleotide sequence ID" value="NZ_CP151632.1"/>
</dbReference>